<proteinExistence type="predicted"/>
<dbReference type="EMBL" id="QNRO01000008">
    <property type="protein sequence ID" value="RBP30087.1"/>
    <property type="molecule type" value="Genomic_DNA"/>
</dbReference>
<organism evidence="1 2">
    <name type="scientific">Marinobacter pelagius</name>
    <dbReference type="NCBI Taxonomy" id="379482"/>
    <lineage>
        <taxon>Bacteria</taxon>
        <taxon>Pseudomonadati</taxon>
        <taxon>Pseudomonadota</taxon>
        <taxon>Gammaproteobacteria</taxon>
        <taxon>Pseudomonadales</taxon>
        <taxon>Marinobacteraceae</taxon>
        <taxon>Marinobacter</taxon>
    </lineage>
</organism>
<dbReference type="NCBIfam" id="TIGR02683">
    <property type="entry name" value="upstrm_HI1419"/>
    <property type="match status" value="1"/>
</dbReference>
<evidence type="ECO:0000313" key="2">
    <source>
        <dbReference type="Proteomes" id="UP000252995"/>
    </source>
</evidence>
<dbReference type="PANTHER" id="PTHR41791">
    <property type="entry name" value="SSL7039 PROTEIN"/>
    <property type="match status" value="1"/>
</dbReference>
<dbReference type="Proteomes" id="UP000252995">
    <property type="component" value="Unassembled WGS sequence"/>
</dbReference>
<comment type="caution">
    <text evidence="1">The sequence shown here is derived from an EMBL/GenBank/DDBJ whole genome shotgun (WGS) entry which is preliminary data.</text>
</comment>
<reference evidence="1 2" key="1">
    <citation type="submission" date="2018-06" db="EMBL/GenBank/DDBJ databases">
        <title>Freshwater and sediment microbial communities from various areas in North America, analyzing microbe dynamics in response to fracking.</title>
        <authorList>
            <person name="Lamendella R."/>
        </authorList>
    </citation>
    <scope>NUCLEOTIDE SEQUENCE [LARGE SCALE GENOMIC DNA]</scope>
    <source>
        <strain evidence="1 2">114J</strain>
    </source>
</reference>
<dbReference type="PANTHER" id="PTHR41791:SF1">
    <property type="entry name" value="SSL7039 PROTEIN"/>
    <property type="match status" value="1"/>
</dbReference>
<dbReference type="AlphaFoldDB" id="A0A366GTC7"/>
<evidence type="ECO:0000313" key="1">
    <source>
        <dbReference type="EMBL" id="RBP30087.1"/>
    </source>
</evidence>
<gene>
    <name evidence="1" type="ORF">DET50_108131</name>
</gene>
<name>A0A366GTC7_9GAMM</name>
<accession>A0A366GTC7</accession>
<dbReference type="InterPro" id="IPR014056">
    <property type="entry name" value="TypeIITA-like_toxin_pred"/>
</dbReference>
<sequence>MVEVPILEGIECPIVFLYPARYTLLMNELYETEEFASWLSKLKDPIGKASVLRRIKNARKDNFGDHQSVGDNVSEMRLFNGPGYRLYYTMIENRVYWLLVGGDKSTQEKDIKRAKEMAADIHGKNRER</sequence>
<protein>
    <submittedName>
        <fullName evidence="1">Putative addiction module killer protein</fullName>
    </submittedName>
</protein>